<dbReference type="GO" id="GO:0043022">
    <property type="term" value="F:ribosome binding"/>
    <property type="evidence" value="ECO:0007669"/>
    <property type="project" value="InterPro"/>
</dbReference>
<dbReference type="OrthoDB" id="3177403at2"/>
<dbReference type="GeneID" id="98003256"/>
<evidence type="ECO:0000256" key="3">
    <source>
        <dbReference type="ARBA" id="ARBA00022552"/>
    </source>
</evidence>
<feature type="domain" description="RimM N-terminal" evidence="6">
    <location>
        <begin position="8"/>
        <end position="88"/>
    </location>
</feature>
<dbReference type="RefSeq" id="WP_006721175.1">
    <property type="nucleotide sequence ID" value="NZ_CP085935.1"/>
</dbReference>
<keyword evidence="2 5" id="KW-0690">Ribosome biogenesis</keyword>
<dbReference type="SUPFAM" id="SSF50447">
    <property type="entry name" value="Translation proteins"/>
    <property type="match status" value="1"/>
</dbReference>
<evidence type="ECO:0000259" key="7">
    <source>
        <dbReference type="Pfam" id="PF24986"/>
    </source>
</evidence>
<organism evidence="8 9">
    <name type="scientific">Collinsella stercoris DSM 13279</name>
    <dbReference type="NCBI Taxonomy" id="445975"/>
    <lineage>
        <taxon>Bacteria</taxon>
        <taxon>Bacillati</taxon>
        <taxon>Actinomycetota</taxon>
        <taxon>Coriobacteriia</taxon>
        <taxon>Coriobacteriales</taxon>
        <taxon>Coriobacteriaceae</taxon>
        <taxon>Collinsella</taxon>
    </lineage>
</organism>
<dbReference type="GO" id="GO:0005737">
    <property type="term" value="C:cytoplasm"/>
    <property type="evidence" value="ECO:0007669"/>
    <property type="project" value="UniProtKB-SubCell"/>
</dbReference>
<dbReference type="PANTHER" id="PTHR33692">
    <property type="entry name" value="RIBOSOME MATURATION FACTOR RIMM"/>
    <property type="match status" value="1"/>
</dbReference>
<accession>B6GBS2</accession>
<evidence type="ECO:0000256" key="5">
    <source>
        <dbReference type="HAMAP-Rule" id="MF_00014"/>
    </source>
</evidence>
<dbReference type="InterPro" id="IPR009000">
    <property type="entry name" value="Transl_B-barrel_sf"/>
</dbReference>
<dbReference type="HOGENOM" id="CLU_077636_3_1_11"/>
<evidence type="ECO:0000256" key="2">
    <source>
        <dbReference type="ARBA" id="ARBA00022517"/>
    </source>
</evidence>
<comment type="function">
    <text evidence="5">An accessory protein needed during the final step in the assembly of 30S ribosomal subunit, possibly for assembly of the head region. Essential for efficient processing of 16S rRNA. May be needed both before and after RbfA during the maturation of 16S rRNA. It has affinity for free ribosomal 30S subunits but not for 70S ribosomes.</text>
</comment>
<dbReference type="InterPro" id="IPR056792">
    <property type="entry name" value="PRC_RimM"/>
</dbReference>
<sequence length="171" mass="18317">MPAAYKNIARVVRPHGTKGEVLVAPLRGLPLLLSRGMKVHLTPPALKRERVSTVEAVSPVPEGARVRFSCSRNLDEAESLARCYVLANCDDFELGALDAAFDELIGRSVVDERHGEIGVIGEVMETPANDVWVVGSGAYGEVLIPVIADVVEAIPSEGPIPVRLMDGLLNL</sequence>
<dbReference type="InterPro" id="IPR036976">
    <property type="entry name" value="RimM_N_sf"/>
</dbReference>
<dbReference type="Gene3D" id="2.30.30.240">
    <property type="entry name" value="PRC-barrel domain"/>
    <property type="match status" value="1"/>
</dbReference>
<dbReference type="GO" id="GO:0042274">
    <property type="term" value="P:ribosomal small subunit biogenesis"/>
    <property type="evidence" value="ECO:0007669"/>
    <property type="project" value="UniProtKB-UniRule"/>
</dbReference>
<dbReference type="AlphaFoldDB" id="B6GBS2"/>
<comment type="subcellular location">
    <subcellularLocation>
        <location evidence="5">Cytoplasm</location>
    </subcellularLocation>
</comment>
<dbReference type="SUPFAM" id="SSF50346">
    <property type="entry name" value="PRC-barrel domain"/>
    <property type="match status" value="1"/>
</dbReference>
<dbReference type="Gene3D" id="2.40.30.60">
    <property type="entry name" value="RimM"/>
    <property type="match status" value="1"/>
</dbReference>
<dbReference type="InterPro" id="IPR002676">
    <property type="entry name" value="RimM_N"/>
</dbReference>
<evidence type="ECO:0000313" key="9">
    <source>
        <dbReference type="Proteomes" id="UP000003560"/>
    </source>
</evidence>
<keyword evidence="4 5" id="KW-0143">Chaperone</keyword>
<keyword evidence="9" id="KW-1185">Reference proteome</keyword>
<comment type="similarity">
    <text evidence="5">Belongs to the RimM family.</text>
</comment>
<keyword evidence="1 5" id="KW-0963">Cytoplasm</keyword>
<dbReference type="Pfam" id="PF01782">
    <property type="entry name" value="RimM"/>
    <property type="match status" value="1"/>
</dbReference>
<dbReference type="GO" id="GO:0005840">
    <property type="term" value="C:ribosome"/>
    <property type="evidence" value="ECO:0007669"/>
    <property type="project" value="InterPro"/>
</dbReference>
<dbReference type="InterPro" id="IPR011033">
    <property type="entry name" value="PRC_barrel-like_sf"/>
</dbReference>
<evidence type="ECO:0000259" key="6">
    <source>
        <dbReference type="Pfam" id="PF01782"/>
    </source>
</evidence>
<dbReference type="EMBL" id="ABXJ01000082">
    <property type="protein sequence ID" value="EEA90286.1"/>
    <property type="molecule type" value="Genomic_DNA"/>
</dbReference>
<comment type="domain">
    <text evidence="5">The PRC barrel domain binds ribosomal protein uS19.</text>
</comment>
<dbReference type="HAMAP" id="MF_00014">
    <property type="entry name" value="Ribosome_mat_RimM"/>
    <property type="match status" value="1"/>
</dbReference>
<dbReference type="GO" id="GO:0006364">
    <property type="term" value="P:rRNA processing"/>
    <property type="evidence" value="ECO:0007669"/>
    <property type="project" value="UniProtKB-UniRule"/>
</dbReference>
<comment type="subunit">
    <text evidence="5">Binds ribosomal protein uS19.</text>
</comment>
<dbReference type="Proteomes" id="UP000003560">
    <property type="component" value="Unassembled WGS sequence"/>
</dbReference>
<feature type="domain" description="Ribosome maturation factor RimM PRC barrel" evidence="7">
    <location>
        <begin position="102"/>
        <end position="154"/>
    </location>
</feature>
<dbReference type="STRING" id="445975.COLSTE_01536"/>
<evidence type="ECO:0000256" key="1">
    <source>
        <dbReference type="ARBA" id="ARBA00022490"/>
    </source>
</evidence>
<dbReference type="InterPro" id="IPR011961">
    <property type="entry name" value="RimM"/>
</dbReference>
<evidence type="ECO:0000256" key="4">
    <source>
        <dbReference type="ARBA" id="ARBA00023186"/>
    </source>
</evidence>
<name>B6GBS2_9ACTN</name>
<dbReference type="eggNOG" id="COG0806">
    <property type="taxonomic scope" value="Bacteria"/>
</dbReference>
<reference evidence="8 9" key="2">
    <citation type="submission" date="2008-10" db="EMBL/GenBank/DDBJ databases">
        <authorList>
            <person name="Fulton L."/>
            <person name="Clifton S."/>
            <person name="Fulton B."/>
            <person name="Xu J."/>
            <person name="Minx P."/>
            <person name="Pepin K.H."/>
            <person name="Johnson M."/>
            <person name="Thiruvilangam P."/>
            <person name="Bhonagiri V."/>
            <person name="Nash W.E."/>
            <person name="Mardis E.R."/>
            <person name="Wilson R.K."/>
        </authorList>
    </citation>
    <scope>NUCLEOTIDE SEQUENCE [LARGE SCALE GENOMIC DNA]</scope>
    <source>
        <strain evidence="8 9">DSM 13279</strain>
    </source>
</reference>
<protein>
    <recommendedName>
        <fullName evidence="5">Ribosome maturation factor RimM</fullName>
    </recommendedName>
</protein>
<proteinExistence type="inferred from homology"/>
<evidence type="ECO:0000313" key="8">
    <source>
        <dbReference type="EMBL" id="EEA90286.1"/>
    </source>
</evidence>
<gene>
    <name evidence="5 8" type="primary">rimM</name>
    <name evidence="8" type="ORF">COLSTE_01536</name>
</gene>
<dbReference type="Pfam" id="PF24986">
    <property type="entry name" value="PRC_RimM"/>
    <property type="match status" value="1"/>
</dbReference>
<comment type="caution">
    <text evidence="8">The sequence shown here is derived from an EMBL/GenBank/DDBJ whole genome shotgun (WGS) entry which is preliminary data.</text>
</comment>
<reference evidence="8 9" key="1">
    <citation type="submission" date="2008-10" db="EMBL/GenBank/DDBJ databases">
        <title>Draft genome sequence of Collinsella stercoris (DSM 13279).</title>
        <authorList>
            <person name="Sudarsanam P."/>
            <person name="Ley R."/>
            <person name="Guruge J."/>
            <person name="Turnbaugh P.J."/>
            <person name="Mahowald M."/>
            <person name="Liep D."/>
            <person name="Gordon J."/>
        </authorList>
    </citation>
    <scope>NUCLEOTIDE SEQUENCE [LARGE SCALE GENOMIC DNA]</scope>
    <source>
        <strain evidence="8 9">DSM 13279</strain>
    </source>
</reference>
<dbReference type="PANTHER" id="PTHR33692:SF1">
    <property type="entry name" value="RIBOSOME MATURATION FACTOR RIMM"/>
    <property type="match status" value="1"/>
</dbReference>
<keyword evidence="3 5" id="KW-0698">rRNA processing</keyword>